<dbReference type="GO" id="GO:0070899">
    <property type="term" value="P:mitochondrial tRNA wobble uridine modification"/>
    <property type="evidence" value="ECO:0007669"/>
    <property type="project" value="UniProtKB-ARBA"/>
</dbReference>
<dbReference type="SUPFAM" id="SSF54001">
    <property type="entry name" value="Cysteine proteinases"/>
    <property type="match status" value="1"/>
</dbReference>
<feature type="compositionally biased region" description="Polar residues" evidence="7">
    <location>
        <begin position="666"/>
        <end position="683"/>
    </location>
</feature>
<feature type="compositionally biased region" description="Basic residues" evidence="7">
    <location>
        <begin position="732"/>
        <end position="741"/>
    </location>
</feature>
<reference evidence="9 10" key="1">
    <citation type="submission" date="2017-03" db="EMBL/GenBank/DDBJ databases">
        <title>Genomes of endolithic fungi from Antarctica.</title>
        <authorList>
            <person name="Coleine C."/>
            <person name="Masonjones S."/>
            <person name="Stajich J.E."/>
        </authorList>
    </citation>
    <scope>NUCLEOTIDE SEQUENCE [LARGE SCALE GENOMIC DNA]</scope>
    <source>
        <strain evidence="9 10">CCFEE 5187</strain>
    </source>
</reference>
<evidence type="ECO:0000256" key="7">
    <source>
        <dbReference type="SAM" id="MobiDB-lite"/>
    </source>
</evidence>
<dbReference type="SUPFAM" id="SSF51905">
    <property type="entry name" value="FAD/NAD(P)-binding domain"/>
    <property type="match status" value="1"/>
</dbReference>
<dbReference type="FunFam" id="1.10.150.570:FF:000001">
    <property type="entry name" value="tRNA uridine 5-carboxymethylaminomethyl modification enzyme MnmG"/>
    <property type="match status" value="1"/>
</dbReference>
<evidence type="ECO:0000313" key="10">
    <source>
        <dbReference type="Proteomes" id="UP000308768"/>
    </source>
</evidence>
<dbReference type="FunFam" id="3.50.50.60:FF:000145">
    <property type="entry name" value="tRNA uridine 5-carboxymethylaminomethyl modification enzyme"/>
    <property type="match status" value="1"/>
</dbReference>
<dbReference type="EMBL" id="NAJN01002647">
    <property type="protein sequence ID" value="TKA50173.1"/>
    <property type="molecule type" value="Genomic_DNA"/>
</dbReference>
<dbReference type="Pfam" id="PF21680">
    <property type="entry name" value="GIDA_C_1st"/>
    <property type="match status" value="1"/>
</dbReference>
<dbReference type="PROSITE" id="PS01280">
    <property type="entry name" value="GIDA_1"/>
    <property type="match status" value="1"/>
</dbReference>
<dbReference type="InterPro" id="IPR026904">
    <property type="entry name" value="MnmG_C"/>
</dbReference>
<feature type="compositionally biased region" description="Basic and acidic residues" evidence="7">
    <location>
        <begin position="327"/>
        <end position="341"/>
    </location>
</feature>
<evidence type="ECO:0000256" key="3">
    <source>
        <dbReference type="ARBA" id="ARBA00022630"/>
    </source>
</evidence>
<feature type="non-terminal residue" evidence="9">
    <location>
        <position position="1"/>
    </location>
</feature>
<dbReference type="SMART" id="SM01228">
    <property type="entry name" value="GIDA_assoc_3"/>
    <property type="match status" value="1"/>
</dbReference>
<feature type="compositionally biased region" description="Low complexity" evidence="7">
    <location>
        <begin position="613"/>
        <end position="622"/>
    </location>
</feature>
<keyword evidence="10" id="KW-1185">Reference proteome</keyword>
<dbReference type="GO" id="GO:0030488">
    <property type="term" value="P:tRNA methylation"/>
    <property type="evidence" value="ECO:0007669"/>
    <property type="project" value="TreeGrafter"/>
</dbReference>
<dbReference type="PANTHER" id="PTHR11806:SF0">
    <property type="entry name" value="PROTEIN MTO1 HOMOLOG, MITOCHONDRIAL"/>
    <property type="match status" value="1"/>
</dbReference>
<feature type="compositionally biased region" description="Basic and acidic residues" evidence="7">
    <location>
        <begin position="722"/>
        <end position="731"/>
    </location>
</feature>
<evidence type="ECO:0000256" key="4">
    <source>
        <dbReference type="ARBA" id="ARBA00022694"/>
    </source>
</evidence>
<sequence>VTAGKLMSLRNVPYDEHVKDYQASAPMMYTESEEHVKTILQRLNRIGITTLTDHQVEYALRSKASGGDSAKALELLIIFEDSLEGIIKPYNPATKLLGAENREGVTCYLDALLFAMFARLDSFEAMLYNNFEDEARKRLAMLLRLWVNMLRTGKLITVDITKHLQEALSKCGWEEAAKLRQQDASEAFTFITGQLELPLLTLKMDLYHTGKEDANDDHRFVNERLLEVAIPDEPDQNGLIKLEDCLETYFNNKVEVKRHLNRRNTLQSVLFNGKGQLAEKGQVLHLETVELIDGPDSPAPPSPGLSPSQPVRPTITRKRGDSLFSLRKVDAGEPSENKEMDGGSSTTTGRTRRKSSLRKEVLMPAWQFFSLIPWYTDNVPTTDAQVAAHFSKKRPILGICLKRYSVSANGIASRRNTHVDIPLEIRIPSFVSDDSMEEDAPAFGNFKLLLQSVVCHRGGSVDSGHYVSLVRGRAPNAQEHETMRELVENSSGEEEDDPWMLFDDLAKERVSYVDIAQALQKESPYLLYYQVQPIEDEYPARGELPTYHEATEGVPYIALGEKPESDGLEPVATDPSTTSLATAADVGDAVDLMPSNRNSLDLLSCAEDRRGRSSISSNRRSSIAFDESSMRTDPASVPTTPSDEMRNSFLQAVSRRGSKSAKPKSRPTSQSGEATKLSLTMSRLTGRLSKDKLPPQDVPPVAVDPPAPIEAPHDSSAAKLSEAGKAKASGKEKKKTVRSGSRHLLDHEKGKKKAPDREDKEIPPAFKSITPYDVVVVGGGHAGTEACAAAARSGARTVLVTPKLDNLGVCSCNPSFGGIGKGTMLREVDALDGVVGRIVDKAGVQFRVLNRKKGPAVWGPRAQIDRSLYKRYMREELVGYPNLSILEGSVADIVLQREGHQVEGRHGKIVGVRLESGELLPTNNVVITTGTFLGGEIHIGLEAFPSGRMGEAATHGLSKSLREAGFKLGRLKTGTPPRLDRKTVDFTELEAQPGDDPPMPFSYLNTEVAVKDQLFCHSTYTNPATHDIIRTNLDKSIHIRETVKGPRYCPSLESKIIRFSDKTQHIIWLEPEGFDTDVVYPNGISMTVPADAQEAMLKTIKGLENVRMLQPGYGVVYDYVDPRSLRATLETKAIQGLFLAGQINGTTGYEEAAAQGIVAGINAGLAAQSKPPMTISRSDGYIGIMIDDLVTKGVSEPYRMFTSRSEYRMSARADNADLRLTAKGRAAGVVGDARWAAFGAETGDMAELQALLERTRLSASAWTAAGFAVRNDTSRRSAFDLLRLAAVTTTALLPTIPAIASFSPRVRARVDIEGAYAPYVAQQAAAMRVFAKDESLRLPAGLDYAAIHGLSLEEKALLAATRPESVGQARRIEGVTPTGALRLLAFVKGERRERGRERAFEDMVRRREEHAGLA</sequence>
<dbReference type="PROSITE" id="PS01281">
    <property type="entry name" value="GIDA_2"/>
    <property type="match status" value="1"/>
</dbReference>
<dbReference type="Gene3D" id="1.10.150.570">
    <property type="entry name" value="GidA associated domain, C-terminal subdomain"/>
    <property type="match status" value="1"/>
</dbReference>
<dbReference type="HAMAP" id="MF_00129">
    <property type="entry name" value="MnmG_GidA"/>
    <property type="match status" value="1"/>
</dbReference>
<evidence type="ECO:0000256" key="5">
    <source>
        <dbReference type="ARBA" id="ARBA00022827"/>
    </source>
</evidence>
<feature type="region of interest" description="Disordered" evidence="7">
    <location>
        <begin position="607"/>
        <end position="764"/>
    </location>
</feature>
<evidence type="ECO:0000256" key="1">
    <source>
        <dbReference type="ARBA" id="ARBA00001974"/>
    </source>
</evidence>
<name>A0A4U0VLX5_9PEZI</name>
<dbReference type="InterPro" id="IPR001394">
    <property type="entry name" value="Peptidase_C19_UCH"/>
</dbReference>
<dbReference type="PANTHER" id="PTHR11806">
    <property type="entry name" value="GLUCOSE INHIBITED DIVISION PROTEIN A"/>
    <property type="match status" value="1"/>
</dbReference>
<comment type="similarity">
    <text evidence="2">Belongs to the MnmG family.</text>
</comment>
<comment type="caution">
    <text evidence="9">The sequence shown here is derived from an EMBL/GenBank/DDBJ whole genome shotgun (WGS) entry which is preliminary data.</text>
</comment>
<protein>
    <recommendedName>
        <fullName evidence="8">USP domain-containing protein</fullName>
    </recommendedName>
</protein>
<organism evidence="9 10">
    <name type="scientific">Cryomyces minteri</name>
    <dbReference type="NCBI Taxonomy" id="331657"/>
    <lineage>
        <taxon>Eukaryota</taxon>
        <taxon>Fungi</taxon>
        <taxon>Dikarya</taxon>
        <taxon>Ascomycota</taxon>
        <taxon>Pezizomycotina</taxon>
        <taxon>Dothideomycetes</taxon>
        <taxon>Dothideomycetes incertae sedis</taxon>
        <taxon>Cryomyces</taxon>
    </lineage>
</organism>
<dbReference type="InterPro" id="IPR004416">
    <property type="entry name" value="MnmG"/>
</dbReference>
<dbReference type="InterPro" id="IPR036188">
    <property type="entry name" value="FAD/NAD-bd_sf"/>
</dbReference>
<dbReference type="OrthoDB" id="3329at2759"/>
<dbReference type="FunFam" id="3.50.50.60:FF:000002">
    <property type="entry name" value="tRNA uridine 5-carboxymethylaminomethyl modification enzyme MnmG"/>
    <property type="match status" value="1"/>
</dbReference>
<comment type="function">
    <text evidence="6">Component of the MSS1-MTO1 complex that catalyzes the 5-carboxymethylaminomethyluridine (cmnm(5)U) modification at the 34th wobble position (U34) of mitochondrial tRNAs.</text>
</comment>
<feature type="domain" description="USP" evidence="8">
    <location>
        <begin position="97"/>
        <end position="532"/>
    </location>
</feature>
<dbReference type="Pfam" id="PF01134">
    <property type="entry name" value="GIDA"/>
    <property type="match status" value="1"/>
</dbReference>
<dbReference type="InterPro" id="IPR002218">
    <property type="entry name" value="MnmG-rel"/>
</dbReference>
<keyword evidence="5" id="KW-0274">FAD</keyword>
<dbReference type="GO" id="GO:0005739">
    <property type="term" value="C:mitochondrion"/>
    <property type="evidence" value="ECO:0007669"/>
    <property type="project" value="GOC"/>
</dbReference>
<evidence type="ECO:0000259" key="8">
    <source>
        <dbReference type="PROSITE" id="PS50235"/>
    </source>
</evidence>
<dbReference type="InterPro" id="IPR020595">
    <property type="entry name" value="MnmG-rel_CS"/>
</dbReference>
<dbReference type="PROSITE" id="PS50235">
    <property type="entry name" value="USP_3"/>
    <property type="match status" value="1"/>
</dbReference>
<dbReference type="InterPro" id="IPR044920">
    <property type="entry name" value="MnmG_C_subdom_sf"/>
</dbReference>
<dbReference type="Proteomes" id="UP000308768">
    <property type="component" value="Unassembled WGS sequence"/>
</dbReference>
<feature type="compositionally biased region" description="Basic and acidic residues" evidence="7">
    <location>
        <begin position="743"/>
        <end position="762"/>
    </location>
</feature>
<dbReference type="InterPro" id="IPR028889">
    <property type="entry name" value="USP"/>
</dbReference>
<feature type="region of interest" description="Disordered" evidence="7">
    <location>
        <begin position="292"/>
        <end position="356"/>
    </location>
</feature>
<dbReference type="GO" id="GO:0016579">
    <property type="term" value="P:protein deubiquitination"/>
    <property type="evidence" value="ECO:0007669"/>
    <property type="project" value="InterPro"/>
</dbReference>
<dbReference type="NCBIfam" id="TIGR00136">
    <property type="entry name" value="mnmG_gidA"/>
    <property type="match status" value="1"/>
</dbReference>
<proteinExistence type="inferred from homology"/>
<dbReference type="InterPro" id="IPR047001">
    <property type="entry name" value="MnmG_C_subdom"/>
</dbReference>
<evidence type="ECO:0000256" key="2">
    <source>
        <dbReference type="ARBA" id="ARBA00007653"/>
    </source>
</evidence>
<gene>
    <name evidence="9" type="ORF">B0A49_12478</name>
</gene>
<dbReference type="InterPro" id="IPR049312">
    <property type="entry name" value="GIDA_C_N"/>
</dbReference>
<feature type="compositionally biased region" description="Pro residues" evidence="7">
    <location>
        <begin position="696"/>
        <end position="709"/>
    </location>
</feature>
<keyword evidence="3" id="KW-0285">Flavoprotein</keyword>
<accession>A0A4U0VLX5</accession>
<evidence type="ECO:0000313" key="9">
    <source>
        <dbReference type="EMBL" id="TKA50173.1"/>
    </source>
</evidence>
<dbReference type="Pfam" id="PF00443">
    <property type="entry name" value="UCH"/>
    <property type="match status" value="1"/>
</dbReference>
<dbReference type="GO" id="GO:0050660">
    <property type="term" value="F:flavin adenine dinucleotide binding"/>
    <property type="evidence" value="ECO:0007669"/>
    <property type="project" value="InterPro"/>
</dbReference>
<dbReference type="Gene3D" id="3.90.70.10">
    <property type="entry name" value="Cysteine proteinases"/>
    <property type="match status" value="2"/>
</dbReference>
<dbReference type="Pfam" id="PF13932">
    <property type="entry name" value="SAM_GIDA_C"/>
    <property type="match status" value="1"/>
</dbReference>
<dbReference type="GO" id="GO:0004843">
    <property type="term" value="F:cysteine-type deubiquitinase activity"/>
    <property type="evidence" value="ECO:0007669"/>
    <property type="project" value="InterPro"/>
</dbReference>
<dbReference type="Gene3D" id="3.50.50.60">
    <property type="entry name" value="FAD/NAD(P)-binding domain"/>
    <property type="match status" value="2"/>
</dbReference>
<dbReference type="InterPro" id="IPR040131">
    <property type="entry name" value="MnmG_N"/>
</dbReference>
<keyword evidence="4" id="KW-0819">tRNA processing</keyword>
<evidence type="ECO:0000256" key="6">
    <source>
        <dbReference type="ARBA" id="ARBA00054993"/>
    </source>
</evidence>
<dbReference type="InterPro" id="IPR038765">
    <property type="entry name" value="Papain-like_cys_pep_sf"/>
</dbReference>
<feature type="compositionally biased region" description="Basic residues" evidence="7">
    <location>
        <begin position="656"/>
        <end position="665"/>
    </location>
</feature>
<comment type="cofactor">
    <cofactor evidence="1">
        <name>FAD</name>
        <dbReference type="ChEBI" id="CHEBI:57692"/>
    </cofactor>
</comment>
<dbReference type="STRING" id="331657.A0A4U0VLX5"/>